<accession>A0A0B2AF53</accession>
<dbReference type="STRING" id="1338436.LK10_20510"/>
<sequence length="264" mass="28969">MPLMEHLRELKNRLIKSAAGVLVGAVIGWFLYDPILEALQQPVRDIAQRTGGISGVNFSTVGSPFDFKLQLAIQIGLVISSPIWIYQIWAFVMPGLTVKERRYTLGYMGAAVPLFLAGVWIGWIVTPNVVRALTQFTPSGFSNLIDGREYIDFVTHMVLFLGLAFLVPVVLVGLNTAGVLPGRVILKAWRITVLLVFVLAAVAAPGADAISMFMLAVPLLALFFAAIGLCLLQDKRKARRQIKAMQETEAIADTPTSREDLDKF</sequence>
<comment type="caution">
    <text evidence="8">The sequence shown here is derived from an EMBL/GenBank/DDBJ whole genome shotgun (WGS) entry which is preliminary data.</text>
</comment>
<dbReference type="PANTHER" id="PTHR30371">
    <property type="entry name" value="SEC-INDEPENDENT PROTEIN TRANSLOCASE PROTEIN TATC"/>
    <property type="match status" value="1"/>
</dbReference>
<keyword evidence="6 7" id="KW-0472">Membrane</keyword>
<protein>
    <recommendedName>
        <fullName evidence="7">Sec-independent protein translocase protein TatC</fullName>
    </recommendedName>
</protein>
<feature type="transmembrane region" description="Helical" evidence="7">
    <location>
        <begin position="104"/>
        <end position="125"/>
    </location>
</feature>
<dbReference type="HAMAP" id="MF_00902">
    <property type="entry name" value="TatC"/>
    <property type="match status" value="1"/>
</dbReference>
<feature type="transmembrane region" description="Helical" evidence="7">
    <location>
        <begin position="153"/>
        <end position="172"/>
    </location>
</feature>
<reference evidence="8 9" key="1">
    <citation type="submission" date="2014-09" db="EMBL/GenBank/DDBJ databases">
        <title>Genome sequence of Sinomonas sp. MUSC 117.</title>
        <authorList>
            <person name="Lee L.-H."/>
        </authorList>
    </citation>
    <scope>NUCLEOTIDE SEQUENCE [LARGE SCALE GENOMIC DNA]</scope>
    <source>
        <strain evidence="8 9">MUSC 117</strain>
    </source>
</reference>
<proteinExistence type="inferred from homology"/>
<dbReference type="NCBIfam" id="TIGR00945">
    <property type="entry name" value="tatC"/>
    <property type="match status" value="1"/>
</dbReference>
<organism evidence="8 9">
    <name type="scientific">Sinomonas humi</name>
    <dbReference type="NCBI Taxonomy" id="1338436"/>
    <lineage>
        <taxon>Bacteria</taxon>
        <taxon>Bacillati</taxon>
        <taxon>Actinomycetota</taxon>
        <taxon>Actinomycetes</taxon>
        <taxon>Micrococcales</taxon>
        <taxon>Micrococcaceae</taxon>
        <taxon>Sinomonas</taxon>
    </lineage>
</organism>
<feature type="transmembrane region" description="Helical" evidence="7">
    <location>
        <begin position="210"/>
        <end position="232"/>
    </location>
</feature>
<evidence type="ECO:0000256" key="4">
    <source>
        <dbReference type="ARBA" id="ARBA00022989"/>
    </source>
</evidence>
<feature type="transmembrane region" description="Helical" evidence="7">
    <location>
        <begin position="71"/>
        <end position="92"/>
    </location>
</feature>
<dbReference type="GO" id="GO:0043953">
    <property type="term" value="P:protein transport by the Tat complex"/>
    <property type="evidence" value="ECO:0007669"/>
    <property type="project" value="UniProtKB-UniRule"/>
</dbReference>
<feature type="transmembrane region" description="Helical" evidence="7">
    <location>
        <begin position="14"/>
        <end position="32"/>
    </location>
</feature>
<keyword evidence="7" id="KW-0813">Transport</keyword>
<gene>
    <name evidence="7" type="primary">tatC</name>
    <name evidence="8" type="ORF">LK10_20510</name>
</gene>
<evidence type="ECO:0000256" key="3">
    <source>
        <dbReference type="ARBA" id="ARBA00022927"/>
    </source>
</evidence>
<comment type="subcellular location">
    <subcellularLocation>
        <location evidence="7">Cell membrane</location>
        <topology evidence="7">Multi-pass membrane protein</topology>
    </subcellularLocation>
    <subcellularLocation>
        <location evidence="1">Membrane</location>
        <topology evidence="1">Multi-pass membrane protein</topology>
    </subcellularLocation>
</comment>
<comment type="subunit">
    <text evidence="7">The Tat system comprises two distinct complexes: a TatABC complex, containing multiple copies of TatA, TatB and TatC subunits, and a separate TatA complex, containing only TatA subunits. Substrates initially bind to the TatABC complex, which probably triggers association of the separate TatA complex to form the active translocon.</text>
</comment>
<name>A0A0B2AF53_9MICC</name>
<dbReference type="InterPro" id="IPR002033">
    <property type="entry name" value="TatC"/>
</dbReference>
<dbReference type="PANTHER" id="PTHR30371:SF0">
    <property type="entry name" value="SEC-INDEPENDENT PROTEIN TRANSLOCASE PROTEIN TATC, CHLOROPLASTIC-RELATED"/>
    <property type="match status" value="1"/>
</dbReference>
<evidence type="ECO:0000256" key="7">
    <source>
        <dbReference type="HAMAP-Rule" id="MF_00902"/>
    </source>
</evidence>
<comment type="function">
    <text evidence="7">Part of the twin-arginine translocation (Tat) system that transports large folded proteins containing a characteristic twin-arginine motif in their signal peptide across membranes. Together with TatB, TatC is part of a receptor directly interacting with Tat signal peptides.</text>
</comment>
<evidence type="ECO:0000256" key="1">
    <source>
        <dbReference type="ARBA" id="ARBA00004141"/>
    </source>
</evidence>
<dbReference type="PRINTS" id="PR01840">
    <property type="entry name" value="TATCFAMILY"/>
</dbReference>
<evidence type="ECO:0000313" key="8">
    <source>
        <dbReference type="EMBL" id="KHL00336.1"/>
    </source>
</evidence>
<keyword evidence="9" id="KW-1185">Reference proteome</keyword>
<comment type="similarity">
    <text evidence="7">Belongs to the TatC family.</text>
</comment>
<dbReference type="GO" id="GO:0033281">
    <property type="term" value="C:TAT protein transport complex"/>
    <property type="evidence" value="ECO:0007669"/>
    <property type="project" value="UniProtKB-UniRule"/>
</dbReference>
<keyword evidence="5 7" id="KW-0811">Translocation</keyword>
<dbReference type="AlphaFoldDB" id="A0A0B2AF53"/>
<evidence type="ECO:0000256" key="6">
    <source>
        <dbReference type="ARBA" id="ARBA00023136"/>
    </source>
</evidence>
<dbReference type="GO" id="GO:0009977">
    <property type="term" value="F:proton motive force dependent protein transmembrane transporter activity"/>
    <property type="evidence" value="ECO:0007669"/>
    <property type="project" value="TreeGrafter"/>
</dbReference>
<keyword evidence="2 7" id="KW-0812">Transmembrane</keyword>
<dbReference type="RefSeq" id="WP_043128157.1">
    <property type="nucleotide sequence ID" value="NZ_JTDL01000153.1"/>
</dbReference>
<evidence type="ECO:0000256" key="5">
    <source>
        <dbReference type="ARBA" id="ARBA00023010"/>
    </source>
</evidence>
<dbReference type="OrthoDB" id="9777044at2"/>
<keyword evidence="7" id="KW-1003">Cell membrane</keyword>
<feature type="transmembrane region" description="Helical" evidence="7">
    <location>
        <begin position="184"/>
        <end position="204"/>
    </location>
</feature>
<dbReference type="Pfam" id="PF00902">
    <property type="entry name" value="TatC"/>
    <property type="match status" value="1"/>
</dbReference>
<dbReference type="GO" id="GO:0065002">
    <property type="term" value="P:intracellular protein transmembrane transport"/>
    <property type="evidence" value="ECO:0007669"/>
    <property type="project" value="TreeGrafter"/>
</dbReference>
<keyword evidence="4 7" id="KW-1133">Transmembrane helix</keyword>
<evidence type="ECO:0000256" key="2">
    <source>
        <dbReference type="ARBA" id="ARBA00022692"/>
    </source>
</evidence>
<dbReference type="Proteomes" id="UP000030982">
    <property type="component" value="Unassembled WGS sequence"/>
</dbReference>
<dbReference type="EMBL" id="JTDL01000153">
    <property type="protein sequence ID" value="KHL00336.1"/>
    <property type="molecule type" value="Genomic_DNA"/>
</dbReference>
<evidence type="ECO:0000313" key="9">
    <source>
        <dbReference type="Proteomes" id="UP000030982"/>
    </source>
</evidence>
<keyword evidence="3 7" id="KW-0653">Protein transport</keyword>